<feature type="modified residue" description="Phosphohistidine" evidence="12">
    <location>
        <position position="1350"/>
    </location>
</feature>
<gene>
    <name evidence="22" type="ORF">J2W69_001942</name>
</gene>
<keyword evidence="5 13" id="KW-0597">Phosphoprotein</keyword>
<feature type="domain" description="HPt" evidence="21">
    <location>
        <begin position="1311"/>
        <end position="1407"/>
    </location>
</feature>
<dbReference type="Gene3D" id="1.20.120.160">
    <property type="entry name" value="HPT domain"/>
    <property type="match status" value="1"/>
</dbReference>
<evidence type="ECO:0000256" key="12">
    <source>
        <dbReference type="PROSITE-ProRule" id="PRU00110"/>
    </source>
</evidence>
<dbReference type="SUPFAM" id="SSF55785">
    <property type="entry name" value="PYP-like sensor domain (PAS domain)"/>
    <property type="match status" value="3"/>
</dbReference>
<dbReference type="Gene3D" id="3.30.565.10">
    <property type="entry name" value="Histidine kinase-like ATPase, C-terminal domain"/>
    <property type="match status" value="1"/>
</dbReference>
<evidence type="ECO:0000256" key="10">
    <source>
        <dbReference type="ARBA" id="ARBA00023012"/>
    </source>
</evidence>
<dbReference type="NCBIfam" id="TIGR00229">
    <property type="entry name" value="sensory_box"/>
    <property type="match status" value="2"/>
</dbReference>
<evidence type="ECO:0000256" key="8">
    <source>
        <dbReference type="ARBA" id="ARBA00022840"/>
    </source>
</evidence>
<evidence type="ECO:0000256" key="2">
    <source>
        <dbReference type="ARBA" id="ARBA00004651"/>
    </source>
</evidence>
<dbReference type="SMART" id="SM00387">
    <property type="entry name" value="HATPase_c"/>
    <property type="match status" value="1"/>
</dbReference>
<dbReference type="InterPro" id="IPR000700">
    <property type="entry name" value="PAS-assoc_C"/>
</dbReference>
<dbReference type="InterPro" id="IPR004358">
    <property type="entry name" value="Sig_transdc_His_kin-like_C"/>
</dbReference>
<dbReference type="PROSITE" id="PS50113">
    <property type="entry name" value="PAC"/>
    <property type="match status" value="2"/>
</dbReference>
<evidence type="ECO:0000259" key="17">
    <source>
        <dbReference type="PROSITE" id="PS50110"/>
    </source>
</evidence>
<dbReference type="CDD" id="cd16922">
    <property type="entry name" value="HATPase_EvgS-ArcB-TorS-like"/>
    <property type="match status" value="1"/>
</dbReference>
<dbReference type="EMBL" id="JAVDWR010000005">
    <property type="protein sequence ID" value="MDR7121001.1"/>
    <property type="molecule type" value="Genomic_DNA"/>
</dbReference>
<accession>A0ABU1VZ54</accession>
<dbReference type="PANTHER" id="PTHR45339:SF1">
    <property type="entry name" value="HYBRID SIGNAL TRANSDUCTION HISTIDINE KINASE J"/>
    <property type="match status" value="1"/>
</dbReference>
<dbReference type="Pfam" id="PF02518">
    <property type="entry name" value="HATPase_c"/>
    <property type="match status" value="1"/>
</dbReference>
<evidence type="ECO:0000256" key="9">
    <source>
        <dbReference type="ARBA" id="ARBA00022989"/>
    </source>
</evidence>
<dbReference type="CDD" id="cd00130">
    <property type="entry name" value="PAS"/>
    <property type="match status" value="2"/>
</dbReference>
<keyword evidence="4" id="KW-1003">Cell membrane</keyword>
<feature type="domain" description="Response regulatory" evidence="17">
    <location>
        <begin position="1004"/>
        <end position="1126"/>
    </location>
</feature>
<proteinExistence type="predicted"/>
<dbReference type="Pfam" id="PF13426">
    <property type="entry name" value="PAS_9"/>
    <property type="match status" value="2"/>
</dbReference>
<dbReference type="InterPro" id="IPR036641">
    <property type="entry name" value="HPT_dom_sf"/>
</dbReference>
<dbReference type="PROSITE" id="PS50109">
    <property type="entry name" value="HIS_KIN"/>
    <property type="match status" value="1"/>
</dbReference>
<feature type="domain" description="CHASE" evidence="20">
    <location>
        <begin position="150"/>
        <end position="299"/>
    </location>
</feature>
<dbReference type="EC" id="2.7.13.3" evidence="3"/>
<feature type="modified residue" description="4-aspartylphosphate" evidence="13">
    <location>
        <position position="1201"/>
    </location>
</feature>
<dbReference type="CDD" id="cd00082">
    <property type="entry name" value="HisKA"/>
    <property type="match status" value="1"/>
</dbReference>
<comment type="subcellular location">
    <subcellularLocation>
        <location evidence="2">Cell membrane</location>
        <topology evidence="2">Multi-pass membrane protein</topology>
    </subcellularLocation>
</comment>
<dbReference type="SMART" id="SM00448">
    <property type="entry name" value="REC"/>
    <property type="match status" value="2"/>
</dbReference>
<dbReference type="InterPro" id="IPR006189">
    <property type="entry name" value="CHASE_dom"/>
</dbReference>
<evidence type="ECO:0000256" key="4">
    <source>
        <dbReference type="ARBA" id="ARBA00022475"/>
    </source>
</evidence>
<comment type="caution">
    <text evidence="22">The sequence shown here is derived from an EMBL/GenBank/DDBJ whole genome shotgun (WGS) entry which is preliminary data.</text>
</comment>
<dbReference type="SUPFAM" id="SSF47226">
    <property type="entry name" value="Histidine-containing phosphotransfer domain, HPT domain"/>
    <property type="match status" value="1"/>
</dbReference>
<comment type="catalytic activity">
    <reaction evidence="1">
        <text>ATP + protein L-histidine = ADP + protein N-phospho-L-histidine.</text>
        <dbReference type="EC" id="2.7.13.3"/>
    </reaction>
</comment>
<name>A0ABU1VZ54_9GAMM</name>
<feature type="domain" description="Response regulatory" evidence="17">
    <location>
        <begin position="1150"/>
        <end position="1268"/>
    </location>
</feature>
<feature type="transmembrane region" description="Helical" evidence="15">
    <location>
        <begin position="318"/>
        <end position="340"/>
    </location>
</feature>
<feature type="domain" description="PAS" evidence="18">
    <location>
        <begin position="501"/>
        <end position="538"/>
    </location>
</feature>
<organism evidence="22 23">
    <name type="scientific">Rheinheimera soli</name>
    <dbReference type="NCBI Taxonomy" id="443616"/>
    <lineage>
        <taxon>Bacteria</taxon>
        <taxon>Pseudomonadati</taxon>
        <taxon>Pseudomonadota</taxon>
        <taxon>Gammaproteobacteria</taxon>
        <taxon>Chromatiales</taxon>
        <taxon>Chromatiaceae</taxon>
        <taxon>Rheinheimera</taxon>
    </lineage>
</organism>
<dbReference type="Gene3D" id="3.40.50.2300">
    <property type="match status" value="2"/>
</dbReference>
<dbReference type="InterPro" id="IPR042240">
    <property type="entry name" value="CHASE_sf"/>
</dbReference>
<dbReference type="InterPro" id="IPR008207">
    <property type="entry name" value="Sig_transdc_His_kin_Hpt_dom"/>
</dbReference>
<dbReference type="PRINTS" id="PR00344">
    <property type="entry name" value="BCTRLSENSOR"/>
</dbReference>
<dbReference type="Pfam" id="PF01627">
    <property type="entry name" value="Hpt"/>
    <property type="match status" value="1"/>
</dbReference>
<evidence type="ECO:0000259" key="18">
    <source>
        <dbReference type="PROSITE" id="PS50112"/>
    </source>
</evidence>
<feature type="domain" description="PAS" evidence="18">
    <location>
        <begin position="349"/>
        <end position="419"/>
    </location>
</feature>
<evidence type="ECO:0000256" key="1">
    <source>
        <dbReference type="ARBA" id="ARBA00000085"/>
    </source>
</evidence>
<dbReference type="InterPro" id="IPR036890">
    <property type="entry name" value="HATPase_C_sf"/>
</dbReference>
<dbReference type="Pfam" id="PF03924">
    <property type="entry name" value="CHASE"/>
    <property type="match status" value="1"/>
</dbReference>
<dbReference type="Gene3D" id="3.30.450.20">
    <property type="entry name" value="PAS domain"/>
    <property type="match status" value="3"/>
</dbReference>
<dbReference type="InterPro" id="IPR013767">
    <property type="entry name" value="PAS_fold"/>
</dbReference>
<dbReference type="Gene3D" id="3.30.450.350">
    <property type="entry name" value="CHASE domain"/>
    <property type="match status" value="1"/>
</dbReference>
<keyword evidence="23" id="KW-1185">Reference proteome</keyword>
<dbReference type="SUPFAM" id="SSF52172">
    <property type="entry name" value="CheY-like"/>
    <property type="match status" value="2"/>
</dbReference>
<dbReference type="PROSITE" id="PS50894">
    <property type="entry name" value="HPT"/>
    <property type="match status" value="1"/>
</dbReference>
<feature type="domain" description="Histidine kinase" evidence="16">
    <location>
        <begin position="766"/>
        <end position="987"/>
    </location>
</feature>
<dbReference type="Pfam" id="PF00512">
    <property type="entry name" value="HisKA"/>
    <property type="match status" value="1"/>
</dbReference>
<dbReference type="InterPro" id="IPR036097">
    <property type="entry name" value="HisK_dim/P_sf"/>
</dbReference>
<dbReference type="InterPro" id="IPR005467">
    <property type="entry name" value="His_kinase_dom"/>
</dbReference>
<dbReference type="PROSITE" id="PS50110">
    <property type="entry name" value="RESPONSE_REGULATORY"/>
    <property type="match status" value="2"/>
</dbReference>
<evidence type="ECO:0000256" key="13">
    <source>
        <dbReference type="PROSITE-ProRule" id="PRU00169"/>
    </source>
</evidence>
<dbReference type="InterPro" id="IPR003661">
    <property type="entry name" value="HisK_dim/P_dom"/>
</dbReference>
<dbReference type="Proteomes" id="UP001257909">
    <property type="component" value="Unassembled WGS sequence"/>
</dbReference>
<keyword evidence="10" id="KW-0902">Two-component regulatory system</keyword>
<evidence type="ECO:0000256" key="7">
    <source>
        <dbReference type="ARBA" id="ARBA00022741"/>
    </source>
</evidence>
<dbReference type="Gene3D" id="1.10.287.130">
    <property type="match status" value="1"/>
</dbReference>
<evidence type="ECO:0000259" key="20">
    <source>
        <dbReference type="PROSITE" id="PS50839"/>
    </source>
</evidence>
<dbReference type="SUPFAM" id="SSF47384">
    <property type="entry name" value="Homodimeric domain of signal transducing histidine kinase"/>
    <property type="match status" value="1"/>
</dbReference>
<dbReference type="SMART" id="SM00388">
    <property type="entry name" value="HisKA"/>
    <property type="match status" value="1"/>
</dbReference>
<dbReference type="InterPro" id="IPR003594">
    <property type="entry name" value="HATPase_dom"/>
</dbReference>
<dbReference type="CDD" id="cd17546">
    <property type="entry name" value="REC_hyHK_CKI1_RcsC-like"/>
    <property type="match status" value="2"/>
</dbReference>
<evidence type="ECO:0000256" key="5">
    <source>
        <dbReference type="ARBA" id="ARBA00022553"/>
    </source>
</evidence>
<evidence type="ECO:0000256" key="6">
    <source>
        <dbReference type="ARBA" id="ARBA00022692"/>
    </source>
</evidence>
<dbReference type="InterPro" id="IPR035965">
    <property type="entry name" value="PAS-like_dom_sf"/>
</dbReference>
<evidence type="ECO:0000259" key="19">
    <source>
        <dbReference type="PROSITE" id="PS50113"/>
    </source>
</evidence>
<evidence type="ECO:0000256" key="14">
    <source>
        <dbReference type="SAM" id="Coils"/>
    </source>
</evidence>
<dbReference type="InterPro" id="IPR001789">
    <property type="entry name" value="Sig_transdc_resp-reg_receiver"/>
</dbReference>
<keyword evidence="6 15" id="KW-0812">Transmembrane</keyword>
<dbReference type="PROSITE" id="PS50839">
    <property type="entry name" value="CHASE"/>
    <property type="match status" value="1"/>
</dbReference>
<feature type="coiled-coil region" evidence="14">
    <location>
        <begin position="463"/>
        <end position="490"/>
    </location>
</feature>
<feature type="domain" description="PAC" evidence="19">
    <location>
        <begin position="583"/>
        <end position="635"/>
    </location>
</feature>
<dbReference type="InterPro" id="IPR000014">
    <property type="entry name" value="PAS"/>
</dbReference>
<dbReference type="PROSITE" id="PS50112">
    <property type="entry name" value="PAS"/>
    <property type="match status" value="2"/>
</dbReference>
<reference evidence="22 23" key="1">
    <citation type="submission" date="2023-07" db="EMBL/GenBank/DDBJ databases">
        <title>Sorghum-associated microbial communities from plants grown in Nebraska, USA.</title>
        <authorList>
            <person name="Schachtman D."/>
        </authorList>
    </citation>
    <scope>NUCLEOTIDE SEQUENCE [LARGE SCALE GENOMIC DNA]</scope>
    <source>
        <strain evidence="22 23">4138</strain>
    </source>
</reference>
<dbReference type="Pfam" id="PF00989">
    <property type="entry name" value="PAS"/>
    <property type="match status" value="1"/>
</dbReference>
<evidence type="ECO:0000256" key="3">
    <source>
        <dbReference type="ARBA" id="ARBA00012438"/>
    </source>
</evidence>
<evidence type="ECO:0000259" key="16">
    <source>
        <dbReference type="PROSITE" id="PS50109"/>
    </source>
</evidence>
<dbReference type="InterPro" id="IPR001610">
    <property type="entry name" value="PAC"/>
</dbReference>
<keyword evidence="11 15" id="KW-0472">Membrane</keyword>
<keyword evidence="7" id="KW-0547">Nucleotide-binding</keyword>
<evidence type="ECO:0000259" key="21">
    <source>
        <dbReference type="PROSITE" id="PS50894"/>
    </source>
</evidence>
<dbReference type="SMART" id="SM00091">
    <property type="entry name" value="PAS"/>
    <property type="match status" value="2"/>
</dbReference>
<keyword evidence="9 15" id="KW-1133">Transmembrane helix</keyword>
<dbReference type="SMART" id="SM00086">
    <property type="entry name" value="PAC"/>
    <property type="match status" value="3"/>
</dbReference>
<evidence type="ECO:0000313" key="22">
    <source>
        <dbReference type="EMBL" id="MDR7121001.1"/>
    </source>
</evidence>
<sequence>MAWLKRNLKQLIATLLPMLVFAGTGFWVADYLQQRQQQQNQLRVQQSLETKASQLADAIAEKMTIYQYGLRGVRGAVLSAGAEHFSYANILSYSQSRDLTTEFPGARGFGIIRKVTPADLPQFLLKAEAEAENGDAFSFRQHSTHSHDVFVIQYIEPMADNEEAIGFDIASEQQRYRTVLKAIAENRAVLTEPLTLVQAQNKKSQGFLLLMPIYLQGKAPESAEDRYQQLYGLAYAPLTIDEILSSIKMAGSEQVQLEVMDLDFDPQQAFYTKTVTAAVLPDYRAEHKLSVFGRNWQVRLQATPHFVTSLKLPQSQNLYYTGLGITALLIVIFAFVQLTLSRRLQLTRHRAVLAAIVENANEAVIGTDQHGLISSWNPAAEQMFGYTESQAMGRTISELIVPATHLDEQRHLEQEVRKGQKIRYIQSVRQHQSGLLYPVSLNLSPILDETGQFIGCALTVNDISHIKQAEQKLQQANEELEHQVELRTAEIERVSALQHSILRNANYAIITTDLNGLITSFNPAAETLLQYKEAEIIGLYGPDIIHDPVEMAEYSRQLETELGHQVEADLTVLVEKTKQGQTDDREWTYIRKDGSRCPVQVAVTALVDQQKQVVGYLGIARDLTLQKELEFELALAKVSTEQSPDLVFWLNDRAEVIKANPAALACCSDQFSLADLALQLAGDGLQQLTQSTDRIRSIQFETQFEDAGGVAIPMSASLSWIRFEQQDYFYLVARDRSEQHKRELELAQARQQADSANNAKSAFLATMSHEIRTPMNAILGMLQLVQQTSLTRRQEDYIRQTEIAAKSLLAILNDILDFSKVEAGKLEMDSHSFELATLMEDLGTILSANLGSKDLEVLYQFAEDLPQLVVGDSLRLKQVLLNLTGNAIKFTDNGEVVVSLEVTERTAEAAKIKFKVQDTGIGMTEQQLALIFQSFSQAESSISRRYGGTGLGLAISKGLVELMGGQLSVQSTLGSGSSFEFELWFNCLSLNAAQADLSLLQDLKVLVVDDNQQSRQILSEVMRHYGCEVDLAHSGEQALELLQHNNSYKLVLLDWLMPGLDGWQTAEKIRQIVQGPDMPVVIMVTAHGRECLAQKQQDEQSQNLLNGFIVKPVTPSRLLDAVLDALAGKQMFSNALQDAAPRQSRLNGLQLLLVEDNPTNQIVASELLGHEGALVDIAPGGTFALAMLEQQPDKYDLVLMDIQMPDMDGYETTRRIRSKATMLTLPIVAMTANAMQSDKQACLDAGMNDHVAKPFAIDTLVNTILKWSRTPVDPNVPIEEKQLQLLSPALVDAALQQGVQLKSALNRLGNSVAVYHKTLKSFVMELDTALLKLRDETTRLTEKELYLLAHSLKGSASSLGIVCLSEPAAAIEQSIKQKTALDLPRALSKFVADAEAFTAFAPMLLAETAPVAETPAMAVTLTNTELTTQLEQLQLALQSFNMSALDQFAVLKDVLHNIDPILSTQLENALEQLNFAQALLYTEQYSAQLKGVSDEY</sequence>
<keyword evidence="14" id="KW-0175">Coiled coil</keyword>
<evidence type="ECO:0000256" key="15">
    <source>
        <dbReference type="SAM" id="Phobius"/>
    </source>
</evidence>
<keyword evidence="8" id="KW-0067">ATP-binding</keyword>
<protein>
    <recommendedName>
        <fullName evidence="3">histidine kinase</fullName>
        <ecNumber evidence="3">2.7.13.3</ecNumber>
    </recommendedName>
</protein>
<dbReference type="SUPFAM" id="SSF55874">
    <property type="entry name" value="ATPase domain of HSP90 chaperone/DNA topoisomerase II/histidine kinase"/>
    <property type="match status" value="1"/>
</dbReference>
<dbReference type="InterPro" id="IPR011006">
    <property type="entry name" value="CheY-like_superfamily"/>
</dbReference>
<dbReference type="RefSeq" id="WP_310277337.1">
    <property type="nucleotide sequence ID" value="NZ_JAVDWR010000005.1"/>
</dbReference>
<feature type="modified residue" description="4-aspartylphosphate" evidence="13">
    <location>
        <position position="1054"/>
    </location>
</feature>
<feature type="transmembrane region" description="Helical" evidence="15">
    <location>
        <begin position="12"/>
        <end position="29"/>
    </location>
</feature>
<feature type="domain" description="PAC" evidence="19">
    <location>
        <begin position="418"/>
        <end position="475"/>
    </location>
</feature>
<dbReference type="SMART" id="SM01079">
    <property type="entry name" value="CHASE"/>
    <property type="match status" value="1"/>
</dbReference>
<dbReference type="Pfam" id="PF00072">
    <property type="entry name" value="Response_reg"/>
    <property type="match status" value="2"/>
</dbReference>
<evidence type="ECO:0000313" key="23">
    <source>
        <dbReference type="Proteomes" id="UP001257909"/>
    </source>
</evidence>
<evidence type="ECO:0000256" key="11">
    <source>
        <dbReference type="ARBA" id="ARBA00023136"/>
    </source>
</evidence>
<dbReference type="PANTHER" id="PTHR45339">
    <property type="entry name" value="HYBRID SIGNAL TRANSDUCTION HISTIDINE KINASE J"/>
    <property type="match status" value="1"/>
</dbReference>